<feature type="non-terminal residue" evidence="5">
    <location>
        <position position="382"/>
    </location>
</feature>
<protein>
    <recommendedName>
        <fullName evidence="6">Glycoside hydrolase family 3 N-terminal domain-containing protein</fullName>
    </recommendedName>
</protein>
<feature type="domain" description="Glycoside hydrolase family 3 N-terminal" evidence="3">
    <location>
        <begin position="57"/>
        <end position="304"/>
    </location>
</feature>
<dbReference type="InterPro" id="IPR036881">
    <property type="entry name" value="Glyco_hydro_3_C_sf"/>
</dbReference>
<dbReference type="AlphaFoldDB" id="X1B3J1"/>
<dbReference type="Gene3D" id="3.20.20.300">
    <property type="entry name" value="Glycoside hydrolase, family 3, N-terminal domain"/>
    <property type="match status" value="1"/>
</dbReference>
<dbReference type="InterPro" id="IPR050288">
    <property type="entry name" value="Cellulose_deg_GH3"/>
</dbReference>
<dbReference type="SUPFAM" id="SSF52279">
    <property type="entry name" value="Beta-D-glucan exohydrolase, C-terminal domain"/>
    <property type="match status" value="1"/>
</dbReference>
<dbReference type="EMBL" id="BART01007967">
    <property type="protein sequence ID" value="GAG66556.1"/>
    <property type="molecule type" value="Genomic_DNA"/>
</dbReference>
<dbReference type="PANTHER" id="PTHR42715">
    <property type="entry name" value="BETA-GLUCOSIDASE"/>
    <property type="match status" value="1"/>
</dbReference>
<keyword evidence="2" id="KW-0378">Hydrolase</keyword>
<dbReference type="Pfam" id="PF00933">
    <property type="entry name" value="Glyco_hydro_3"/>
    <property type="match status" value="1"/>
</dbReference>
<evidence type="ECO:0000259" key="4">
    <source>
        <dbReference type="Pfam" id="PF01915"/>
    </source>
</evidence>
<dbReference type="SUPFAM" id="SSF51445">
    <property type="entry name" value="(Trans)glycosidases"/>
    <property type="match status" value="1"/>
</dbReference>
<gene>
    <name evidence="5" type="ORF">S01H4_18018</name>
</gene>
<proteinExistence type="inferred from homology"/>
<evidence type="ECO:0000313" key="5">
    <source>
        <dbReference type="EMBL" id="GAG66556.1"/>
    </source>
</evidence>
<comment type="similarity">
    <text evidence="1">Belongs to the glycosyl hydrolase 3 family.</text>
</comment>
<accession>X1B3J1</accession>
<evidence type="ECO:0000259" key="3">
    <source>
        <dbReference type="Pfam" id="PF00933"/>
    </source>
</evidence>
<feature type="domain" description="Glycoside hydrolase family 3 C-terminal" evidence="4">
    <location>
        <begin position="339"/>
        <end position="379"/>
    </location>
</feature>
<dbReference type="PRINTS" id="PR00133">
    <property type="entry name" value="GLHYDRLASE3"/>
</dbReference>
<dbReference type="InterPro" id="IPR017853">
    <property type="entry name" value="GH"/>
</dbReference>
<dbReference type="InterPro" id="IPR036962">
    <property type="entry name" value="Glyco_hydro_3_N_sf"/>
</dbReference>
<dbReference type="PANTHER" id="PTHR42715:SF10">
    <property type="entry name" value="BETA-GLUCOSIDASE"/>
    <property type="match status" value="1"/>
</dbReference>
<name>X1B3J1_9ZZZZ</name>
<dbReference type="InterPro" id="IPR002772">
    <property type="entry name" value="Glyco_hydro_3_C"/>
</dbReference>
<evidence type="ECO:0000256" key="1">
    <source>
        <dbReference type="ARBA" id="ARBA00005336"/>
    </source>
</evidence>
<comment type="caution">
    <text evidence="5">The sequence shown here is derived from an EMBL/GenBank/DDBJ whole genome shotgun (WGS) entry which is preliminary data.</text>
</comment>
<evidence type="ECO:0008006" key="6">
    <source>
        <dbReference type="Google" id="ProtNLM"/>
    </source>
</evidence>
<reference evidence="5" key="1">
    <citation type="journal article" date="2014" name="Front. Microbiol.">
        <title>High frequency of phylogenetically diverse reductive dehalogenase-homologous genes in deep subseafloor sedimentary metagenomes.</title>
        <authorList>
            <person name="Kawai M."/>
            <person name="Futagami T."/>
            <person name="Toyoda A."/>
            <person name="Takaki Y."/>
            <person name="Nishi S."/>
            <person name="Hori S."/>
            <person name="Arai W."/>
            <person name="Tsubouchi T."/>
            <person name="Morono Y."/>
            <person name="Uchiyama I."/>
            <person name="Ito T."/>
            <person name="Fujiyama A."/>
            <person name="Inagaki F."/>
            <person name="Takami H."/>
        </authorList>
    </citation>
    <scope>NUCLEOTIDE SEQUENCE</scope>
    <source>
        <strain evidence="5">Expedition CK06-06</strain>
    </source>
</reference>
<organism evidence="5">
    <name type="scientific">marine sediment metagenome</name>
    <dbReference type="NCBI Taxonomy" id="412755"/>
    <lineage>
        <taxon>unclassified sequences</taxon>
        <taxon>metagenomes</taxon>
        <taxon>ecological metagenomes</taxon>
    </lineage>
</organism>
<evidence type="ECO:0000256" key="2">
    <source>
        <dbReference type="ARBA" id="ARBA00022801"/>
    </source>
</evidence>
<dbReference type="Gene3D" id="3.40.50.1700">
    <property type="entry name" value="Glycoside hydrolase family 3 C-terminal domain"/>
    <property type="match status" value="1"/>
</dbReference>
<dbReference type="InterPro" id="IPR001764">
    <property type="entry name" value="Glyco_hydro_3_N"/>
</dbReference>
<dbReference type="GO" id="GO:0005975">
    <property type="term" value="P:carbohydrate metabolic process"/>
    <property type="evidence" value="ECO:0007669"/>
    <property type="project" value="InterPro"/>
</dbReference>
<sequence>MFELKKEKLKIKISSLPYMDSTLGLEKRVRDLLERLTLHEKFRLISGRKYWNTRKIRRLGIKPFTMHDGPHGVRPNKDGKIKTTYFPSAICRAATWNVDLSEKFGIAIAQEIRDVGAHMLLAPGINIQRTPMCGRTFEYQSEDPFLNKKLAVAVVKGVQSQRIAACIKHFICNNQETNRFTSSSEVSERALQEIYYPAFKAAVEEADAWSIMSCYNKVNGIYGSENSHLLKEVLMDEWGFRGFVVTDWWATRTATSTENCVNAGLTLEMPIAIKFNIFRLTQAYKMGKFSEETLNDNVRRLLRVMFLVGLFDDETSLPKGSRNTPEHQTLTRVIAEEGIVLLKNEKGLLPLDMKKVKKIAVIGPTALKKTHLGGGSSTNFPP</sequence>
<dbReference type="GO" id="GO:0004553">
    <property type="term" value="F:hydrolase activity, hydrolyzing O-glycosyl compounds"/>
    <property type="evidence" value="ECO:0007669"/>
    <property type="project" value="InterPro"/>
</dbReference>
<dbReference type="Pfam" id="PF01915">
    <property type="entry name" value="Glyco_hydro_3_C"/>
    <property type="match status" value="1"/>
</dbReference>